<organism evidence="1 2">
    <name type="scientific">Lupinus albus</name>
    <name type="common">White lupine</name>
    <name type="synonym">Lupinus termis</name>
    <dbReference type="NCBI Taxonomy" id="3870"/>
    <lineage>
        <taxon>Eukaryota</taxon>
        <taxon>Viridiplantae</taxon>
        <taxon>Streptophyta</taxon>
        <taxon>Embryophyta</taxon>
        <taxon>Tracheophyta</taxon>
        <taxon>Spermatophyta</taxon>
        <taxon>Magnoliopsida</taxon>
        <taxon>eudicotyledons</taxon>
        <taxon>Gunneridae</taxon>
        <taxon>Pentapetalae</taxon>
        <taxon>rosids</taxon>
        <taxon>fabids</taxon>
        <taxon>Fabales</taxon>
        <taxon>Fabaceae</taxon>
        <taxon>Papilionoideae</taxon>
        <taxon>50 kb inversion clade</taxon>
        <taxon>genistoids sensu lato</taxon>
        <taxon>core genistoids</taxon>
        <taxon>Genisteae</taxon>
        <taxon>Lupinus</taxon>
    </lineage>
</organism>
<comment type="caution">
    <text evidence="1">The sequence shown here is derived from an EMBL/GenBank/DDBJ whole genome shotgun (WGS) entry which is preliminary data.</text>
</comment>
<protein>
    <submittedName>
        <fullName evidence="1">Uncharacterized protein</fullName>
    </submittedName>
</protein>
<name>A0A6A4NUM5_LUPAL</name>
<dbReference type="EMBL" id="WOCE01000021">
    <property type="protein sequence ID" value="KAE9590318.1"/>
    <property type="molecule type" value="Genomic_DNA"/>
</dbReference>
<evidence type="ECO:0000313" key="2">
    <source>
        <dbReference type="Proteomes" id="UP000447434"/>
    </source>
</evidence>
<gene>
    <name evidence="1" type="ORF">Lalb_Chr21g0318341</name>
</gene>
<dbReference type="PANTHER" id="PTHR15350:SF2">
    <property type="entry name" value="EUKARYOTIC TRANSLATION INITIATION FACTOR 3 SUBUNIT M"/>
    <property type="match status" value="1"/>
</dbReference>
<dbReference type="OrthoDB" id="10267031at2759"/>
<reference evidence="2" key="1">
    <citation type="journal article" date="2020" name="Nat. Commun.">
        <title>Genome sequence of the cluster root forming white lupin.</title>
        <authorList>
            <person name="Hufnagel B."/>
            <person name="Marques A."/>
            <person name="Soriano A."/>
            <person name="Marques L."/>
            <person name="Divol F."/>
            <person name="Doumas P."/>
            <person name="Sallet E."/>
            <person name="Mancinotti D."/>
            <person name="Carrere S."/>
            <person name="Marande W."/>
            <person name="Arribat S."/>
            <person name="Keller J."/>
            <person name="Huneau C."/>
            <person name="Blein T."/>
            <person name="Aime D."/>
            <person name="Laguerre M."/>
            <person name="Taylor J."/>
            <person name="Schubert V."/>
            <person name="Nelson M."/>
            <person name="Geu-Flores F."/>
            <person name="Crespi M."/>
            <person name="Gallardo-Guerrero K."/>
            <person name="Delaux P.-M."/>
            <person name="Salse J."/>
            <person name="Berges H."/>
            <person name="Guyot R."/>
            <person name="Gouzy J."/>
            <person name="Peret B."/>
        </authorList>
    </citation>
    <scope>NUCLEOTIDE SEQUENCE [LARGE SCALE GENOMIC DNA]</scope>
    <source>
        <strain evidence="2">cv. Amiga</strain>
    </source>
</reference>
<evidence type="ECO:0000313" key="1">
    <source>
        <dbReference type="EMBL" id="KAE9590318.1"/>
    </source>
</evidence>
<dbReference type="GO" id="GO:0005852">
    <property type="term" value="C:eukaryotic translation initiation factor 3 complex"/>
    <property type="evidence" value="ECO:0007669"/>
    <property type="project" value="TreeGrafter"/>
</dbReference>
<accession>A0A6A4NUM5</accession>
<dbReference type="Proteomes" id="UP000447434">
    <property type="component" value="Chromosome 21"/>
</dbReference>
<sequence length="255" mass="29107">MTTVVPTSFEDPSLSVFRFVSDLSWSDAGPDVAEAQVSRLCMEAEELIATGKWLELARLIVPSAEVIFSKVSEKGFCHFCWINLYNLLEAPDSRFYVYSKTLELAVVGKVTEYIIPSFKKIDTFLKDWKIGIPDQRELFLTISNILKVNKRYRRKHGKGFFKVSDQLFGTFNGEDANVLEKAKEGAVHAIVEFVKALAIFQCDLLDMPAVRQLERDAEYSLLYQLLKIFLTQRLDAYLDYHSANSTLLESYAKIC</sequence>
<dbReference type="InterPro" id="IPR045237">
    <property type="entry name" value="COPS7/eIF3m"/>
</dbReference>
<proteinExistence type="predicted"/>
<dbReference type="GO" id="GO:0002183">
    <property type="term" value="P:cytoplasmic translational initiation"/>
    <property type="evidence" value="ECO:0007669"/>
    <property type="project" value="TreeGrafter"/>
</dbReference>
<dbReference type="PANTHER" id="PTHR15350">
    <property type="entry name" value="COP9 SIGNALOSOME COMPLEX SUBUNIT 7/DENDRITIC CELL PROTEIN GA17"/>
    <property type="match status" value="1"/>
</dbReference>
<keyword evidence="2" id="KW-1185">Reference proteome</keyword>
<dbReference type="AlphaFoldDB" id="A0A6A4NUM5"/>